<dbReference type="EMBL" id="AFHG01000044">
    <property type="protein sequence ID" value="EGK72057.1"/>
    <property type="molecule type" value="Genomic_DNA"/>
</dbReference>
<comment type="caution">
    <text evidence="2">The sequence shown here is derived from an EMBL/GenBank/DDBJ whole genome shotgun (WGS) entry which is preliminary data.</text>
</comment>
<dbReference type="eggNOG" id="ENOG502Z7S9">
    <property type="taxonomic scope" value="Bacteria"/>
</dbReference>
<accession>F5RBN5</accession>
<keyword evidence="3" id="KW-1185">Reference proteome</keyword>
<feature type="signal peptide" evidence="1">
    <location>
        <begin position="1"/>
        <end position="24"/>
    </location>
</feature>
<organism evidence="2 3">
    <name type="scientific">Methyloversatilis universalis (strain ATCC BAA-1314 / DSM 25237 / JCM 13912 / CCUG 52030 / FAM5)</name>
    <dbReference type="NCBI Taxonomy" id="1000565"/>
    <lineage>
        <taxon>Bacteria</taxon>
        <taxon>Pseudomonadati</taxon>
        <taxon>Pseudomonadota</taxon>
        <taxon>Betaproteobacteria</taxon>
        <taxon>Nitrosomonadales</taxon>
        <taxon>Sterolibacteriaceae</taxon>
        <taxon>Methyloversatilis</taxon>
    </lineage>
</organism>
<evidence type="ECO:0000313" key="3">
    <source>
        <dbReference type="Proteomes" id="UP000005019"/>
    </source>
</evidence>
<reference evidence="2 3" key="1">
    <citation type="journal article" date="2011" name="J. Bacteriol.">
        <title>Genome sequence of Methyloversatilis universalis FAM5T, a methylotrophic representative of the order Rhodocyclales.</title>
        <authorList>
            <person name="Kittichotirat W."/>
            <person name="Good N.M."/>
            <person name="Hall R."/>
            <person name="Bringel F."/>
            <person name="Lajus A."/>
            <person name="Medigue C."/>
            <person name="Smalley N.E."/>
            <person name="Beck D."/>
            <person name="Bumgarner R."/>
            <person name="Vuilleumier S."/>
            <person name="Kalyuzhnaya M.G."/>
        </authorList>
    </citation>
    <scope>NUCLEOTIDE SEQUENCE [LARGE SCALE GENOMIC DNA]</scope>
    <source>
        <strain evidence="3">ATCC BAA-1314 / JCM 13912 / FAM5</strain>
    </source>
</reference>
<evidence type="ECO:0008006" key="4">
    <source>
        <dbReference type="Google" id="ProtNLM"/>
    </source>
</evidence>
<evidence type="ECO:0000256" key="1">
    <source>
        <dbReference type="SAM" id="SignalP"/>
    </source>
</evidence>
<name>F5RBN5_METUF</name>
<protein>
    <recommendedName>
        <fullName evidence="4">DUF3047 domain-containing protein</fullName>
    </recommendedName>
</protein>
<keyword evidence="1" id="KW-0732">Signal</keyword>
<feature type="chain" id="PRO_5003331402" description="DUF3047 domain-containing protein" evidence="1">
    <location>
        <begin position="25"/>
        <end position="392"/>
    </location>
</feature>
<dbReference type="InterPro" id="IPR021409">
    <property type="entry name" value="DUF3047"/>
</dbReference>
<dbReference type="Pfam" id="PF11249">
    <property type="entry name" value="DUF3047"/>
    <property type="match status" value="1"/>
</dbReference>
<gene>
    <name evidence="2" type="ORF">METUNv1_01835</name>
</gene>
<dbReference type="STRING" id="1000565.METUNv1_01835"/>
<sequence>MNLFRAWRSLVCGLALATSSAVFAQTDHESFERDIRTALTPLTGQSITTYTVVHLDAEHAPWTDTGLTLAVGDRVTVLLQGRAWLSRHYDISLEAPLQVWRRIGEQGRITRSIDAHDTFTADRAGPLQIKNLPLRWLDAHGAALESGVRGNPDGGGGVSIAVIRWSPQANIGAALATLARQPNAPAWAAPALARLQTPPSAPDGWSYLWELGPADIFRETRATGDDGGPARRMHAHTRNDVAILQTAADAPLSPDTELRWAWKVDRLPGRSAENTVITHDYLSIAVEFDNGQDLTYLWSSALPVGETFRCPLPGWKDRETHVVVRSGTADLGKWLNEARNVWRDYAQAIGGEPPKRIVRVWLIANSVFGRGEGRAELGDIRLGANGQDRFVW</sequence>
<dbReference type="OrthoDB" id="9775969at2"/>
<proteinExistence type="predicted"/>
<dbReference type="Proteomes" id="UP000005019">
    <property type="component" value="Unassembled WGS sequence"/>
</dbReference>
<dbReference type="AlphaFoldDB" id="F5RBN5"/>
<dbReference type="RefSeq" id="WP_008060975.1">
    <property type="nucleotide sequence ID" value="NZ_AFHG01000044.1"/>
</dbReference>
<evidence type="ECO:0000313" key="2">
    <source>
        <dbReference type="EMBL" id="EGK72057.1"/>
    </source>
</evidence>